<evidence type="ECO:0008006" key="3">
    <source>
        <dbReference type="Google" id="ProtNLM"/>
    </source>
</evidence>
<dbReference type="InterPro" id="IPR053158">
    <property type="entry name" value="CapK_Type1_Caps_Biosynth"/>
</dbReference>
<name>W4LK06_ENTF1</name>
<organism evidence="1 2">
    <name type="scientific">Entotheonella factor</name>
    <dbReference type="NCBI Taxonomy" id="1429438"/>
    <lineage>
        <taxon>Bacteria</taxon>
        <taxon>Pseudomonadati</taxon>
        <taxon>Nitrospinota/Tectimicrobiota group</taxon>
        <taxon>Candidatus Tectimicrobiota</taxon>
        <taxon>Candidatus Entotheonellia</taxon>
        <taxon>Candidatus Entotheonellales</taxon>
        <taxon>Candidatus Entotheonellaceae</taxon>
        <taxon>Candidatus Entotheonella</taxon>
    </lineage>
</organism>
<dbReference type="InterPro" id="IPR042099">
    <property type="entry name" value="ANL_N_sf"/>
</dbReference>
<proteinExistence type="predicted"/>
<dbReference type="Gene3D" id="3.40.50.12780">
    <property type="entry name" value="N-terminal domain of ligase-like"/>
    <property type="match status" value="1"/>
</dbReference>
<evidence type="ECO:0000313" key="2">
    <source>
        <dbReference type="Proteomes" id="UP000019141"/>
    </source>
</evidence>
<comment type="caution">
    <text evidence="1">The sequence shown here is derived from an EMBL/GenBank/DDBJ whole genome shotgun (WGS) entry which is preliminary data.</text>
</comment>
<dbReference type="AlphaFoldDB" id="W4LK06"/>
<dbReference type="SUPFAM" id="SSF56801">
    <property type="entry name" value="Acetyl-CoA synthetase-like"/>
    <property type="match status" value="1"/>
</dbReference>
<accession>W4LK06</accession>
<sequence>MQLIRTLHARRLARCIADQRSFYNDTWTPAEISRWQLAKLNTQWPAICRHVAYFRQLQQTRQIPNSFDNWQMFQETVPILNRATLQDHGPHLLSQVHPIDQWRTTGGSTAQPLRIPVSKSEVAVARRDLWYGRTRLGIRPSDRLFLLWGHSHALGHGWKGSYHRYKRHLLDRLLGYHRWSAYEMHPPHLRRAATALLRHRPSYLVGYATSLTHLAQVNHDRRQHFHRLGLKCAIATAESFPRPESQQEVADILGCPVVMEYGAVETGPIAQQQPNGHYTVFWRHYMIEAHPSPHDPDACDILLTSLFPRCLPLIRYQVGDLIRMLPDTEPEPTIHTFATVLGRSHDVVTLTSGARIHAEAFSHAVKDTRAIRAYQVVQSGADEVVLCYTAAQPLPAADLAAIRQRLQRIHDELGHIHIHHVSQLSQTMAGKTQRLVRRAA</sequence>
<protein>
    <recommendedName>
        <fullName evidence="3">AMP-dependent synthetase/ligase domain-containing protein</fullName>
    </recommendedName>
</protein>
<evidence type="ECO:0000313" key="1">
    <source>
        <dbReference type="EMBL" id="ETW98287.1"/>
    </source>
</evidence>
<dbReference type="EMBL" id="AZHW01000567">
    <property type="protein sequence ID" value="ETW98287.1"/>
    <property type="molecule type" value="Genomic_DNA"/>
</dbReference>
<dbReference type="PANTHER" id="PTHR36932">
    <property type="entry name" value="CAPSULAR POLYSACCHARIDE BIOSYNTHESIS PROTEIN"/>
    <property type="match status" value="1"/>
</dbReference>
<gene>
    <name evidence="1" type="ORF">ETSY1_19390</name>
</gene>
<dbReference type="HOGENOM" id="CLU_622130_0_0_7"/>
<reference evidence="1 2" key="1">
    <citation type="journal article" date="2014" name="Nature">
        <title>An environmental bacterial taxon with a large and distinct metabolic repertoire.</title>
        <authorList>
            <person name="Wilson M.C."/>
            <person name="Mori T."/>
            <person name="Ruckert C."/>
            <person name="Uria A.R."/>
            <person name="Helf M.J."/>
            <person name="Takada K."/>
            <person name="Gernert C."/>
            <person name="Steffens U.A."/>
            <person name="Heycke N."/>
            <person name="Schmitt S."/>
            <person name="Rinke C."/>
            <person name="Helfrich E.J."/>
            <person name="Brachmann A.O."/>
            <person name="Gurgui C."/>
            <person name="Wakimoto T."/>
            <person name="Kracht M."/>
            <person name="Crusemann M."/>
            <person name="Hentschel U."/>
            <person name="Abe I."/>
            <person name="Matsunaga S."/>
            <person name="Kalinowski J."/>
            <person name="Takeyama H."/>
            <person name="Piel J."/>
        </authorList>
    </citation>
    <scope>NUCLEOTIDE SEQUENCE [LARGE SCALE GENOMIC DNA]</scope>
    <source>
        <strain evidence="2">TSY1</strain>
    </source>
</reference>
<dbReference type="PANTHER" id="PTHR36932:SF1">
    <property type="entry name" value="CAPSULAR POLYSACCHARIDE BIOSYNTHESIS PROTEIN"/>
    <property type="match status" value="1"/>
</dbReference>
<dbReference type="Proteomes" id="UP000019141">
    <property type="component" value="Unassembled WGS sequence"/>
</dbReference>
<keyword evidence="2" id="KW-1185">Reference proteome</keyword>